<dbReference type="EMBL" id="PVQB02000466">
    <property type="protein sequence ID" value="KAF4336855.1"/>
    <property type="molecule type" value="Genomic_DNA"/>
</dbReference>
<keyword evidence="3" id="KW-1185">Reference proteome</keyword>
<dbReference type="OrthoDB" id="1715191at2759"/>
<comment type="caution">
    <text evidence="2">The sequence shown here is derived from an EMBL/GenBank/DDBJ whole genome shotgun (WGS) entry which is preliminary data.</text>
</comment>
<proteinExistence type="predicted"/>
<accession>A0A9P5ADI6</accession>
<evidence type="ECO:0000256" key="1">
    <source>
        <dbReference type="SAM" id="SignalP"/>
    </source>
</evidence>
<protein>
    <submittedName>
        <fullName evidence="2">3-carboxy-cis cis-mucoante lactonizing enzyme</fullName>
    </submittedName>
</protein>
<reference evidence="2" key="2">
    <citation type="submission" date="2020-02" db="EMBL/GenBank/DDBJ databases">
        <title>Identification and distribution of gene clusters putatively required for synthesis of sphingolipid metabolism inhibitors in phylogenetically diverse species of the filamentous fungus Fusarium.</title>
        <authorList>
            <person name="Kim H.-S."/>
            <person name="Busman M."/>
            <person name="Brown D.W."/>
            <person name="Divon H."/>
            <person name="Uhlig S."/>
            <person name="Proctor R.H."/>
        </authorList>
    </citation>
    <scope>NUCLEOTIDE SEQUENCE</scope>
    <source>
        <strain evidence="2">NRRL 25174</strain>
    </source>
</reference>
<organism evidence="2 3">
    <name type="scientific">Fusarium beomiforme</name>
    <dbReference type="NCBI Taxonomy" id="44412"/>
    <lineage>
        <taxon>Eukaryota</taxon>
        <taxon>Fungi</taxon>
        <taxon>Dikarya</taxon>
        <taxon>Ascomycota</taxon>
        <taxon>Pezizomycotina</taxon>
        <taxon>Sordariomycetes</taxon>
        <taxon>Hypocreomycetidae</taxon>
        <taxon>Hypocreales</taxon>
        <taxon>Nectriaceae</taxon>
        <taxon>Fusarium</taxon>
        <taxon>Fusarium burgessii species complex</taxon>
    </lineage>
</organism>
<evidence type="ECO:0000313" key="3">
    <source>
        <dbReference type="Proteomes" id="UP000730481"/>
    </source>
</evidence>
<dbReference type="InterPro" id="IPR015943">
    <property type="entry name" value="WD40/YVTN_repeat-like_dom_sf"/>
</dbReference>
<keyword evidence="1" id="KW-0732">Signal</keyword>
<dbReference type="Proteomes" id="UP000730481">
    <property type="component" value="Unassembled WGS sequence"/>
</dbReference>
<dbReference type="AlphaFoldDB" id="A0A9P5ADI6"/>
<dbReference type="Gene3D" id="2.130.10.10">
    <property type="entry name" value="YVTN repeat-like/Quinoprotein amine dehydrogenase"/>
    <property type="match status" value="1"/>
</dbReference>
<reference evidence="2" key="1">
    <citation type="journal article" date="2017" name="Mycologia">
        <title>Fusarium algeriense, sp. nov., a novel toxigenic crown rot pathogen of durum wheat from Algeria is nested in the Fusarium burgessii species complex.</title>
        <authorList>
            <person name="Laraba I."/>
            <person name="Keddad A."/>
            <person name="Boureghda H."/>
            <person name="Abdallah N."/>
            <person name="Vaughan M.M."/>
            <person name="Proctor R.H."/>
            <person name="Busman M."/>
            <person name="O'Donnell K."/>
        </authorList>
    </citation>
    <scope>NUCLEOTIDE SEQUENCE</scope>
    <source>
        <strain evidence="2">NRRL 25174</strain>
    </source>
</reference>
<sequence>MRSSLFIIAGILSNAQALVHKLIVGNFANDILYTLSFDDKTYTFDLIANISVETTNSWIAFKHDKTTLHGTDIISTPGEKDWTKPPVYISQRLHNSSSITVDKALTGKQGCTGASIYPPYNVYGVDFLGTPGCGTVMSVDSK</sequence>
<evidence type="ECO:0000313" key="2">
    <source>
        <dbReference type="EMBL" id="KAF4336855.1"/>
    </source>
</evidence>
<feature type="signal peptide" evidence="1">
    <location>
        <begin position="1"/>
        <end position="17"/>
    </location>
</feature>
<feature type="chain" id="PRO_5040337703" evidence="1">
    <location>
        <begin position="18"/>
        <end position="142"/>
    </location>
</feature>
<gene>
    <name evidence="2" type="ORF">FBEOM_9270</name>
</gene>
<name>A0A9P5ADI6_9HYPO</name>